<evidence type="ECO:0000256" key="11">
    <source>
        <dbReference type="ARBA" id="ARBA00041372"/>
    </source>
</evidence>
<evidence type="ECO:0000259" key="14">
    <source>
        <dbReference type="Pfam" id="PF00675"/>
    </source>
</evidence>
<sequence>MLSARSSMTRGVPRLAVAARHFSTAEAAGVKVAAQDGQSPISDLSVVLRGGSRYATVPGVSHILEKFAFQNTVPKSALRFVRELELFGGKLYTHTTREHIVLRTQFLKQDLPYFVDAFANVLKETKFQQFELTERVAPVAELDLLKRESDPAFTALEAAHEVAFRTGLGNSVYAQGYSPVTLEDVKEFARQVYAKQNVAVVGNNVVPADLQQLVGTAFADLQEGSKVTQAGTTTLHGGEARVRTSTGNALTIALPIAEPKPVYHALASFLGGPASMPWSVGASPLAQATVGTHTSVKATYHNYGDAGLFAITIKGDSPAEISQVAHKAVQALKDTGAEVTEEQAARAYAKSKFAAAEAFENPDSSASVIGMELLSGVSRIAPENVQKFTPAELSEAAAQLSASAKPVVAAVGQVHALPFADELF</sequence>
<dbReference type="SUPFAM" id="SSF63411">
    <property type="entry name" value="LuxS/MPP-like metallohydrolase"/>
    <property type="match status" value="2"/>
</dbReference>
<keyword evidence="2" id="KW-0813">Transport</keyword>
<comment type="subcellular location">
    <subcellularLocation>
        <location evidence="1">Mitochondrion inner membrane</location>
        <topology evidence="1">Peripheral membrane protein</topology>
        <orientation evidence="1">Matrix side</orientation>
    </subcellularLocation>
</comment>
<dbReference type="PANTHER" id="PTHR11851:SF209">
    <property type="entry name" value="CYTOCHROME B-C1 COMPLEX SUBUNIT 2, MITOCHONDRIAL"/>
    <property type="match status" value="1"/>
</dbReference>
<dbReference type="PANTHER" id="PTHR11851">
    <property type="entry name" value="METALLOPROTEASE"/>
    <property type="match status" value="1"/>
</dbReference>
<dbReference type="OrthoDB" id="6369905at2759"/>
<dbReference type="Pfam" id="PF00675">
    <property type="entry name" value="Peptidase_M16"/>
    <property type="match status" value="1"/>
</dbReference>
<evidence type="ECO:0000256" key="13">
    <source>
        <dbReference type="ARBA" id="ARBA00042707"/>
    </source>
</evidence>
<gene>
    <name evidence="16" type="ORF">YALI1_F12013g</name>
</gene>
<evidence type="ECO:0000256" key="6">
    <source>
        <dbReference type="ARBA" id="ARBA00022982"/>
    </source>
</evidence>
<dbReference type="Gene3D" id="3.30.830.10">
    <property type="entry name" value="Metalloenzyme, LuxS/M16 peptidase-like"/>
    <property type="match status" value="2"/>
</dbReference>
<comment type="similarity">
    <text evidence="9">Belongs to the peptidase M16 family. UQCRC2/QCR2 subfamily.</text>
</comment>
<evidence type="ECO:0000256" key="7">
    <source>
        <dbReference type="ARBA" id="ARBA00023128"/>
    </source>
</evidence>
<dbReference type="InterPro" id="IPR050361">
    <property type="entry name" value="MPP/UQCRC_Complex"/>
</dbReference>
<evidence type="ECO:0000256" key="3">
    <source>
        <dbReference type="ARBA" id="ARBA00022660"/>
    </source>
</evidence>
<keyword evidence="8" id="KW-0472">Membrane</keyword>
<dbReference type="Proteomes" id="UP000182444">
    <property type="component" value="Chromosome 1F"/>
</dbReference>
<evidence type="ECO:0000259" key="15">
    <source>
        <dbReference type="Pfam" id="PF05193"/>
    </source>
</evidence>
<protein>
    <recommendedName>
        <fullName evidence="10">Cytochrome b-c1 complex subunit 2, mitochondrial</fullName>
    </recommendedName>
    <alternativeName>
        <fullName evidence="12">Complex III subunit 2</fullName>
    </alternativeName>
    <alternativeName>
        <fullName evidence="11">Core protein II</fullName>
    </alternativeName>
    <alternativeName>
        <fullName evidence="13">Ubiquinol-cytochrome-c reductase complex core protein 2</fullName>
    </alternativeName>
</protein>
<dbReference type="PROSITE" id="PS00143">
    <property type="entry name" value="INSULINASE"/>
    <property type="match status" value="1"/>
</dbReference>
<keyword evidence="6" id="KW-0249">Electron transport</keyword>
<evidence type="ECO:0000256" key="5">
    <source>
        <dbReference type="ARBA" id="ARBA00022946"/>
    </source>
</evidence>
<dbReference type="GO" id="GO:0046872">
    <property type="term" value="F:metal ion binding"/>
    <property type="evidence" value="ECO:0007669"/>
    <property type="project" value="InterPro"/>
</dbReference>
<dbReference type="RefSeq" id="XP_505169.2">
    <property type="nucleotide sequence ID" value="XM_505169.3"/>
</dbReference>
<evidence type="ECO:0000256" key="4">
    <source>
        <dbReference type="ARBA" id="ARBA00022792"/>
    </source>
</evidence>
<dbReference type="GeneID" id="2908481"/>
<evidence type="ECO:0000256" key="2">
    <source>
        <dbReference type="ARBA" id="ARBA00022448"/>
    </source>
</evidence>
<dbReference type="VEuPathDB" id="FungiDB:YALI1_F12013g"/>
<dbReference type="VEuPathDB" id="FungiDB:YALI0_F08613g"/>
<dbReference type="GO" id="GO:0005743">
    <property type="term" value="C:mitochondrial inner membrane"/>
    <property type="evidence" value="ECO:0007669"/>
    <property type="project" value="UniProtKB-SubCell"/>
</dbReference>
<dbReference type="AlphaFoldDB" id="A0A1D8NMJ7"/>
<dbReference type="InterPro" id="IPR011249">
    <property type="entry name" value="Metalloenz_LuxS/M16"/>
</dbReference>
<dbReference type="KEGG" id="yli:2908481"/>
<dbReference type="InterPro" id="IPR001431">
    <property type="entry name" value="Pept_M16_Zn_BS"/>
</dbReference>
<keyword evidence="5" id="KW-0809">Transit peptide</keyword>
<dbReference type="InterPro" id="IPR007863">
    <property type="entry name" value="Peptidase_M16_C"/>
</dbReference>
<evidence type="ECO:0000256" key="9">
    <source>
        <dbReference type="ARBA" id="ARBA00038146"/>
    </source>
</evidence>
<evidence type="ECO:0000313" key="17">
    <source>
        <dbReference type="Proteomes" id="UP000182444"/>
    </source>
</evidence>
<dbReference type="GO" id="GO:0006508">
    <property type="term" value="P:proteolysis"/>
    <property type="evidence" value="ECO:0007669"/>
    <property type="project" value="InterPro"/>
</dbReference>
<evidence type="ECO:0000256" key="12">
    <source>
        <dbReference type="ARBA" id="ARBA00041778"/>
    </source>
</evidence>
<evidence type="ECO:0000313" key="16">
    <source>
        <dbReference type="EMBL" id="AOW06862.1"/>
    </source>
</evidence>
<evidence type="ECO:0000256" key="8">
    <source>
        <dbReference type="ARBA" id="ARBA00023136"/>
    </source>
</evidence>
<feature type="domain" description="Peptidase M16 C-terminal" evidence="15">
    <location>
        <begin position="180"/>
        <end position="347"/>
    </location>
</feature>
<evidence type="ECO:0000256" key="1">
    <source>
        <dbReference type="ARBA" id="ARBA00004443"/>
    </source>
</evidence>
<evidence type="ECO:0000256" key="10">
    <source>
        <dbReference type="ARBA" id="ARBA00040751"/>
    </source>
</evidence>
<organism evidence="16 17">
    <name type="scientific">Yarrowia lipolytica</name>
    <name type="common">Candida lipolytica</name>
    <dbReference type="NCBI Taxonomy" id="4952"/>
    <lineage>
        <taxon>Eukaryota</taxon>
        <taxon>Fungi</taxon>
        <taxon>Dikarya</taxon>
        <taxon>Ascomycota</taxon>
        <taxon>Saccharomycotina</taxon>
        <taxon>Dipodascomycetes</taxon>
        <taxon>Dipodascales</taxon>
        <taxon>Dipodascales incertae sedis</taxon>
        <taxon>Yarrowia</taxon>
    </lineage>
</organism>
<feature type="domain" description="Peptidase M16 N-terminal" evidence="14">
    <location>
        <begin position="32"/>
        <end position="173"/>
    </location>
</feature>
<accession>A0A1D8NMJ7</accession>
<reference evidence="16 17" key="1">
    <citation type="journal article" date="2016" name="PLoS ONE">
        <title>Sequence Assembly of Yarrowia lipolytica Strain W29/CLIB89 Shows Transposable Element Diversity.</title>
        <authorList>
            <person name="Magnan C."/>
            <person name="Yu J."/>
            <person name="Chang I."/>
            <person name="Jahn E."/>
            <person name="Kanomata Y."/>
            <person name="Wu J."/>
            <person name="Zeller M."/>
            <person name="Oakes M."/>
            <person name="Baldi P."/>
            <person name="Sandmeyer S."/>
        </authorList>
    </citation>
    <scope>NUCLEOTIDE SEQUENCE [LARGE SCALE GENOMIC DNA]</scope>
    <source>
        <strain evidence="17">CLIB89(W29)</strain>
    </source>
</reference>
<dbReference type="Pfam" id="PF05193">
    <property type="entry name" value="Peptidase_M16_C"/>
    <property type="match status" value="1"/>
</dbReference>
<dbReference type="GO" id="GO:0004222">
    <property type="term" value="F:metalloendopeptidase activity"/>
    <property type="evidence" value="ECO:0007669"/>
    <property type="project" value="InterPro"/>
</dbReference>
<name>A0A1D8NMJ7_YARLL</name>
<keyword evidence="7" id="KW-0496">Mitochondrion</keyword>
<dbReference type="EMBL" id="CP017558">
    <property type="protein sequence ID" value="AOW06862.1"/>
    <property type="molecule type" value="Genomic_DNA"/>
</dbReference>
<keyword evidence="3" id="KW-0679">Respiratory chain</keyword>
<dbReference type="eggNOG" id="KOG2583">
    <property type="taxonomic scope" value="Eukaryota"/>
</dbReference>
<proteinExistence type="inferred from homology"/>
<dbReference type="FunFam" id="3.30.830.10:FF:000021">
    <property type="entry name" value="Cytochrome b-c1 complex subunit 2"/>
    <property type="match status" value="1"/>
</dbReference>
<dbReference type="InterPro" id="IPR011765">
    <property type="entry name" value="Pept_M16_N"/>
</dbReference>
<keyword evidence="4" id="KW-0999">Mitochondrion inner membrane</keyword>